<name>A0AC59ZNI3_RANTA</name>
<protein>
    <submittedName>
        <fullName evidence="1">Uncharacterized protein</fullName>
    </submittedName>
</protein>
<organism evidence="1 2">
    <name type="scientific">Rangifer tarandus platyrhynchus</name>
    <name type="common">Svalbard reindeer</name>
    <dbReference type="NCBI Taxonomy" id="3082113"/>
    <lineage>
        <taxon>Eukaryota</taxon>
        <taxon>Metazoa</taxon>
        <taxon>Chordata</taxon>
        <taxon>Craniata</taxon>
        <taxon>Vertebrata</taxon>
        <taxon>Euteleostomi</taxon>
        <taxon>Mammalia</taxon>
        <taxon>Eutheria</taxon>
        <taxon>Laurasiatheria</taxon>
        <taxon>Artiodactyla</taxon>
        <taxon>Ruminantia</taxon>
        <taxon>Pecora</taxon>
        <taxon>Cervidae</taxon>
        <taxon>Odocoileinae</taxon>
        <taxon>Rangifer</taxon>
    </lineage>
</organism>
<evidence type="ECO:0000313" key="2">
    <source>
        <dbReference type="Proteomes" id="UP001162501"/>
    </source>
</evidence>
<gene>
    <name evidence="1" type="ORF">MRATA1EN22A_LOCUS20713</name>
</gene>
<dbReference type="Proteomes" id="UP001162501">
    <property type="component" value="Chromosome 31"/>
</dbReference>
<sequence length="90" mass="9659">MGAGGGGKTADAYRTKFQTLTADSQEKSLFKGCPSPGATKDPTCHQVDVLSLGGSTRPPPHRSRIPQAFQGLFHLWTLFRMMPVDPADVS</sequence>
<dbReference type="EMBL" id="OX596115">
    <property type="protein sequence ID" value="CAN0474332.1"/>
    <property type="molecule type" value="Genomic_DNA"/>
</dbReference>
<reference evidence="1" key="1">
    <citation type="submission" date="2023-05" db="EMBL/GenBank/DDBJ databases">
        <authorList>
            <consortium name="ELIXIR-Norway"/>
        </authorList>
    </citation>
    <scope>NUCLEOTIDE SEQUENCE</scope>
</reference>
<reference evidence="1" key="2">
    <citation type="submission" date="2025-03" db="EMBL/GenBank/DDBJ databases">
        <authorList>
            <consortium name="ELIXIR-Norway"/>
            <consortium name="Elixir Norway"/>
        </authorList>
    </citation>
    <scope>NUCLEOTIDE SEQUENCE</scope>
</reference>
<evidence type="ECO:0000313" key="1">
    <source>
        <dbReference type="EMBL" id="CAN0474332.1"/>
    </source>
</evidence>
<proteinExistence type="predicted"/>
<accession>A0AC59ZNI3</accession>